<dbReference type="Gene3D" id="3.30.1370.10">
    <property type="entry name" value="K Homology domain, type 1"/>
    <property type="match status" value="1"/>
</dbReference>
<comment type="similarity">
    <text evidence="3">Belongs to the KHDC1 family.</text>
</comment>
<feature type="region of interest" description="Disordered" evidence="6">
    <location>
        <begin position="110"/>
        <end position="162"/>
    </location>
</feature>
<dbReference type="PANTHER" id="PTHR19447:SF15">
    <property type="entry name" value="KH DOMAIN-CONTAINING PROTEIN 3"/>
    <property type="match status" value="1"/>
</dbReference>
<evidence type="ECO:0000256" key="6">
    <source>
        <dbReference type="SAM" id="MobiDB-lite"/>
    </source>
</evidence>
<reference evidence="8" key="2">
    <citation type="submission" date="2025-08" db="UniProtKB">
        <authorList>
            <consortium name="Ensembl"/>
        </authorList>
    </citation>
    <scope>IDENTIFICATION</scope>
</reference>
<feature type="domain" description="KH-like RNA-binding" evidence="7">
    <location>
        <begin position="51"/>
        <end position="104"/>
    </location>
</feature>
<dbReference type="HOGENOM" id="CLU_115458_0_0_1"/>
<dbReference type="InParanoid" id="G1LMP5"/>
<dbReference type="GeneTree" id="ENSGT00940000162601"/>
<dbReference type="GO" id="GO:0003723">
    <property type="term" value="F:RNA binding"/>
    <property type="evidence" value="ECO:0007669"/>
    <property type="project" value="InterPro"/>
</dbReference>
<dbReference type="eggNOG" id="ENOG502QQIF">
    <property type="taxonomic scope" value="Eukaryota"/>
</dbReference>
<dbReference type="GO" id="GO:0005737">
    <property type="term" value="C:cytoplasm"/>
    <property type="evidence" value="ECO:0007669"/>
    <property type="project" value="UniProtKB-SubCell"/>
</dbReference>
<keyword evidence="4" id="KW-0963">Cytoplasm</keyword>
<sequence length="162" mass="18024">MIIERVRNCCLGALATTLEQRDGTLFTVFGNLSKRPYWFHSQYLKSRKAVHLQHIPNVECVLQTLLHVNQWEPEGEAEILIFGRPYYQEDVAKMIMNLADYHCQLWAQSSEEVPAQDTSTQPSPSPQGSDPGTPSEAACEVATQSSPSTACEAATQDPVTRS</sequence>
<dbReference type="Ensembl" id="ENSAMET00000008643.2">
    <property type="protein sequence ID" value="ENSAMEP00000008299.2"/>
    <property type="gene ID" value="ENSAMEG00000007887.2"/>
</dbReference>
<dbReference type="STRING" id="9646.ENSAMEP00000008299"/>
<dbReference type="PANTHER" id="PTHR19447">
    <property type="entry name" value="OOCYTE-EXPRESSED PROTEIN HOMOLOG-RELATED"/>
    <property type="match status" value="1"/>
</dbReference>
<dbReference type="Pfam" id="PF16005">
    <property type="entry name" value="MOEP19"/>
    <property type="match status" value="1"/>
</dbReference>
<evidence type="ECO:0000256" key="4">
    <source>
        <dbReference type="ARBA" id="ARBA00022490"/>
    </source>
</evidence>
<reference evidence="8" key="3">
    <citation type="submission" date="2025-09" db="UniProtKB">
        <authorList>
            <consortium name="Ensembl"/>
        </authorList>
    </citation>
    <scope>IDENTIFICATION</scope>
</reference>
<protein>
    <recommendedName>
        <fullName evidence="7">KH-like RNA-binding domain-containing protein</fullName>
    </recommendedName>
</protein>
<dbReference type="GO" id="GO:0032991">
    <property type="term" value="C:protein-containing complex"/>
    <property type="evidence" value="ECO:0007669"/>
    <property type="project" value="TreeGrafter"/>
</dbReference>
<name>G1LMP5_AILME</name>
<dbReference type="InterPro" id="IPR036612">
    <property type="entry name" value="KH_dom_type_1_sf"/>
</dbReference>
<dbReference type="InterPro" id="IPR031952">
    <property type="entry name" value="MOEP19_KH-like"/>
</dbReference>
<evidence type="ECO:0000313" key="9">
    <source>
        <dbReference type="Proteomes" id="UP000008912"/>
    </source>
</evidence>
<keyword evidence="5" id="KW-0539">Nucleus</keyword>
<reference evidence="8 9" key="1">
    <citation type="journal article" date="2010" name="Nature">
        <title>The sequence and de novo assembly of the giant panda genome.</title>
        <authorList>
            <person name="Li R."/>
            <person name="Fan W."/>
            <person name="Tian G."/>
            <person name="Zhu H."/>
            <person name="He L."/>
            <person name="Cai J."/>
            <person name="Huang Q."/>
            <person name="Cai Q."/>
            <person name="Li B."/>
            <person name="Bai Y."/>
            <person name="Zhang Z."/>
            <person name="Zhang Y."/>
            <person name="Wang W."/>
            <person name="Li J."/>
            <person name="Wei F."/>
            <person name="Li H."/>
            <person name="Jian M."/>
            <person name="Li J."/>
            <person name="Zhang Z."/>
            <person name="Nielsen R."/>
            <person name="Li D."/>
            <person name="Gu W."/>
            <person name="Yang Z."/>
            <person name="Xuan Z."/>
            <person name="Ryder O.A."/>
            <person name="Leung F.C."/>
            <person name="Zhou Y."/>
            <person name="Cao J."/>
            <person name="Sun X."/>
            <person name="Fu Y."/>
            <person name="Fang X."/>
            <person name="Guo X."/>
            <person name="Wang B."/>
            <person name="Hou R."/>
            <person name="Shen F."/>
            <person name="Mu B."/>
            <person name="Ni P."/>
            <person name="Lin R."/>
            <person name="Qian W."/>
            <person name="Wang G."/>
            <person name="Yu C."/>
            <person name="Nie W."/>
            <person name="Wang J."/>
            <person name="Wu Z."/>
            <person name="Liang H."/>
            <person name="Min J."/>
            <person name="Wu Q."/>
            <person name="Cheng S."/>
            <person name="Ruan J."/>
            <person name="Wang M."/>
            <person name="Shi Z."/>
            <person name="Wen M."/>
            <person name="Liu B."/>
            <person name="Ren X."/>
            <person name="Zheng H."/>
            <person name="Dong D."/>
            <person name="Cook K."/>
            <person name="Shan G."/>
            <person name="Zhang H."/>
            <person name="Kosiol C."/>
            <person name="Xie X."/>
            <person name="Lu Z."/>
            <person name="Zheng H."/>
            <person name="Li Y."/>
            <person name="Steiner C.C."/>
            <person name="Lam T.T."/>
            <person name="Lin S."/>
            <person name="Zhang Q."/>
            <person name="Li G."/>
            <person name="Tian J."/>
            <person name="Gong T."/>
            <person name="Liu H."/>
            <person name="Zhang D."/>
            <person name="Fang L."/>
            <person name="Ye C."/>
            <person name="Zhang J."/>
            <person name="Hu W."/>
            <person name="Xu A."/>
            <person name="Ren Y."/>
            <person name="Zhang G."/>
            <person name="Bruford M.W."/>
            <person name="Li Q."/>
            <person name="Ma L."/>
            <person name="Guo Y."/>
            <person name="An N."/>
            <person name="Hu Y."/>
            <person name="Zheng Y."/>
            <person name="Shi Y."/>
            <person name="Li Z."/>
            <person name="Liu Q."/>
            <person name="Chen Y."/>
            <person name="Zhao J."/>
            <person name="Qu N."/>
            <person name="Zhao S."/>
            <person name="Tian F."/>
            <person name="Wang X."/>
            <person name="Wang H."/>
            <person name="Xu L."/>
            <person name="Liu X."/>
            <person name="Vinar T."/>
            <person name="Wang Y."/>
            <person name="Lam T.W."/>
            <person name="Yiu S.M."/>
            <person name="Liu S."/>
            <person name="Zhang H."/>
            <person name="Li D."/>
            <person name="Huang Y."/>
            <person name="Wang X."/>
            <person name="Yang G."/>
            <person name="Jiang Z."/>
            <person name="Wang J."/>
            <person name="Qin N."/>
            <person name="Li L."/>
            <person name="Li J."/>
            <person name="Bolund L."/>
            <person name="Kristiansen K."/>
            <person name="Wong G.K."/>
            <person name="Olson M."/>
            <person name="Zhang X."/>
            <person name="Li S."/>
            <person name="Yang H."/>
            <person name="Wang J."/>
            <person name="Wang J."/>
        </authorList>
    </citation>
    <scope>NUCLEOTIDE SEQUENCE [LARGE SCALE GENOMIC DNA]</scope>
</reference>
<dbReference type="GO" id="GO:0005634">
    <property type="term" value="C:nucleus"/>
    <property type="evidence" value="ECO:0007669"/>
    <property type="project" value="UniProtKB-SubCell"/>
</dbReference>
<evidence type="ECO:0000256" key="1">
    <source>
        <dbReference type="ARBA" id="ARBA00004123"/>
    </source>
</evidence>
<keyword evidence="9" id="KW-1185">Reference proteome</keyword>
<evidence type="ECO:0000313" key="8">
    <source>
        <dbReference type="Ensembl" id="ENSAMEP00000008299.2"/>
    </source>
</evidence>
<evidence type="ECO:0000259" key="7">
    <source>
        <dbReference type="Pfam" id="PF16005"/>
    </source>
</evidence>
<evidence type="ECO:0000256" key="3">
    <source>
        <dbReference type="ARBA" id="ARBA00009081"/>
    </source>
</evidence>
<dbReference type="CDD" id="cd12795">
    <property type="entry name" value="FILIA_N_like"/>
    <property type="match status" value="1"/>
</dbReference>
<dbReference type="Proteomes" id="UP000008912">
    <property type="component" value="Unassembled WGS sequence"/>
</dbReference>
<evidence type="ECO:0000256" key="2">
    <source>
        <dbReference type="ARBA" id="ARBA00004496"/>
    </source>
</evidence>
<proteinExistence type="inferred from homology"/>
<comment type="subcellular location">
    <subcellularLocation>
        <location evidence="2">Cytoplasm</location>
    </subcellularLocation>
    <subcellularLocation>
        <location evidence="1">Nucleus</location>
    </subcellularLocation>
</comment>
<accession>G1LMP5</accession>
<feature type="compositionally biased region" description="Low complexity" evidence="6">
    <location>
        <begin position="116"/>
        <end position="135"/>
    </location>
</feature>
<organism evidence="8 9">
    <name type="scientific">Ailuropoda melanoleuca</name>
    <name type="common">Giant panda</name>
    <dbReference type="NCBI Taxonomy" id="9646"/>
    <lineage>
        <taxon>Eukaryota</taxon>
        <taxon>Metazoa</taxon>
        <taxon>Chordata</taxon>
        <taxon>Craniata</taxon>
        <taxon>Vertebrata</taxon>
        <taxon>Euteleostomi</taxon>
        <taxon>Mammalia</taxon>
        <taxon>Eutheria</taxon>
        <taxon>Laurasiatheria</taxon>
        <taxon>Carnivora</taxon>
        <taxon>Caniformia</taxon>
        <taxon>Ursidae</taxon>
        <taxon>Ailuropoda</taxon>
    </lineage>
</organism>
<evidence type="ECO:0000256" key="5">
    <source>
        <dbReference type="ARBA" id="ARBA00023242"/>
    </source>
</evidence>
<dbReference type="AlphaFoldDB" id="G1LMP5"/>
<dbReference type="InterPro" id="IPR051778">
    <property type="entry name" value="KHDC1"/>
</dbReference>